<evidence type="ECO:0008006" key="4">
    <source>
        <dbReference type="Google" id="ProtNLM"/>
    </source>
</evidence>
<dbReference type="GO" id="GO:0003677">
    <property type="term" value="F:DNA binding"/>
    <property type="evidence" value="ECO:0007669"/>
    <property type="project" value="UniProtKB-KW"/>
</dbReference>
<reference evidence="2 3" key="1">
    <citation type="submission" date="2018-09" db="EMBL/GenBank/DDBJ databases">
        <title>Cohnella cavernae sp. nov., isolated from a karst cave.</title>
        <authorList>
            <person name="Zhu H."/>
        </authorList>
    </citation>
    <scope>NUCLEOTIDE SEQUENCE [LARGE SCALE GENOMIC DNA]</scope>
    <source>
        <strain evidence="2 3">K2E09-144</strain>
    </source>
</reference>
<protein>
    <recommendedName>
        <fullName evidence="4">HTH araC/xylS-type domain-containing protein</fullName>
    </recommendedName>
</protein>
<evidence type="ECO:0000256" key="1">
    <source>
        <dbReference type="ARBA" id="ARBA00023125"/>
    </source>
</evidence>
<proteinExistence type="predicted"/>
<comment type="caution">
    <text evidence="2">The sequence shown here is derived from an EMBL/GenBank/DDBJ whole genome shotgun (WGS) entry which is preliminary data.</text>
</comment>
<dbReference type="AlphaFoldDB" id="A0A398CMI5"/>
<keyword evidence="3" id="KW-1185">Reference proteome</keyword>
<dbReference type="InterPro" id="IPR037923">
    <property type="entry name" value="HTH-like"/>
</dbReference>
<name>A0A398CMI5_9BACL</name>
<dbReference type="RefSeq" id="WP_119148161.1">
    <property type="nucleotide sequence ID" value="NZ_QXJM01000025.1"/>
</dbReference>
<dbReference type="Gene3D" id="1.10.10.60">
    <property type="entry name" value="Homeodomain-like"/>
    <property type="match status" value="1"/>
</dbReference>
<gene>
    <name evidence="2" type="ORF">D3H35_05680</name>
</gene>
<dbReference type="SUPFAM" id="SSF51215">
    <property type="entry name" value="Regulatory protein AraC"/>
    <property type="match status" value="1"/>
</dbReference>
<dbReference type="OrthoDB" id="9807321at2"/>
<evidence type="ECO:0000313" key="2">
    <source>
        <dbReference type="EMBL" id="RIE04576.1"/>
    </source>
</evidence>
<evidence type="ECO:0000313" key="3">
    <source>
        <dbReference type="Proteomes" id="UP000266340"/>
    </source>
</evidence>
<dbReference type="Proteomes" id="UP000266340">
    <property type="component" value="Unassembled WGS sequence"/>
</dbReference>
<accession>A0A398CMI5</accession>
<keyword evidence="1" id="KW-0238">DNA-binding</keyword>
<organism evidence="2 3">
    <name type="scientific">Cohnella faecalis</name>
    <dbReference type="NCBI Taxonomy" id="2315694"/>
    <lineage>
        <taxon>Bacteria</taxon>
        <taxon>Bacillati</taxon>
        <taxon>Bacillota</taxon>
        <taxon>Bacilli</taxon>
        <taxon>Bacillales</taxon>
        <taxon>Paenibacillaceae</taxon>
        <taxon>Cohnella</taxon>
    </lineage>
</organism>
<dbReference type="EMBL" id="QXJM01000025">
    <property type="protein sequence ID" value="RIE04576.1"/>
    <property type="molecule type" value="Genomic_DNA"/>
</dbReference>
<sequence>MKNSAGKGRAIYEVSFLSSIRARRYINKKELKFDRFPVDMLCFVTDGVGKLFIGDEMTEIGPMRLYYLPRGEAIKASVSSESVGLYLLAFEYFAGGKAAAERKGTRLSLLASRPSSLPRGSIRLRGTDRILNWIRQLYEATGSQSKGCRLQLLFQELLNGIAQEYEAGAERKSAQSGIELAIAHMKANFRSKLDMGTVADIANLTLSSFSRLFKKNDGRISDRIFDEASNGQRQKLALAKKVHDKKPYRRPSDTRMNSILAACFIGMSECRRLFTGK</sequence>